<dbReference type="Pfam" id="PF03540">
    <property type="entry name" value="TAF10"/>
    <property type="match status" value="1"/>
</dbReference>
<keyword evidence="3" id="KW-0804">Transcription</keyword>
<feature type="compositionally biased region" description="Gly residues" evidence="6">
    <location>
        <begin position="135"/>
        <end position="144"/>
    </location>
</feature>
<organism evidence="7 8">
    <name type="scientific">Cyanidium caldarium</name>
    <name type="common">Red alga</name>
    <dbReference type="NCBI Taxonomy" id="2771"/>
    <lineage>
        <taxon>Eukaryota</taxon>
        <taxon>Rhodophyta</taxon>
        <taxon>Bangiophyceae</taxon>
        <taxon>Cyanidiales</taxon>
        <taxon>Cyanidiaceae</taxon>
        <taxon>Cyanidium</taxon>
    </lineage>
</organism>
<protein>
    <recommendedName>
        <fullName evidence="9">Transcription initiation factor TFIID subunit 10</fullName>
    </recommendedName>
</protein>
<dbReference type="AlphaFoldDB" id="A0AAV9ISU6"/>
<dbReference type="GO" id="GO:0000124">
    <property type="term" value="C:SAGA complex"/>
    <property type="evidence" value="ECO:0007669"/>
    <property type="project" value="TreeGrafter"/>
</dbReference>
<keyword evidence="4" id="KW-0539">Nucleus</keyword>
<dbReference type="PANTHER" id="PTHR21242">
    <property type="entry name" value="TRANSCRIPTION INITIATION FACTOR TFIID SUBUNIT 10"/>
    <property type="match status" value="1"/>
</dbReference>
<comment type="caution">
    <text evidence="7">The sequence shown here is derived from an EMBL/GenBank/DDBJ whole genome shotgun (WGS) entry which is preliminary data.</text>
</comment>
<comment type="similarity">
    <text evidence="5">Belongs to the TAF10 family.</text>
</comment>
<dbReference type="PANTHER" id="PTHR21242:SF0">
    <property type="entry name" value="TRANSCRIPTION INITIATION FACTOR TFIID SUBUNIT 10"/>
    <property type="match status" value="1"/>
</dbReference>
<sequence length="156" mass="16540">MSDRGRTLEAAEVEEFIATLDTYETAIPDHVVEHYLARAGFLTDDRRVVRLVALAAQKFIADVAHEAMAQRRIQRDAQYRQLQGMEDEKVLLTTEELKMALQEHGIHLSRVDYFADSVDGAIVGGSAAAVAGDASAGGGGGGGASAAPRGTASKKG</sequence>
<evidence type="ECO:0000256" key="6">
    <source>
        <dbReference type="SAM" id="MobiDB-lite"/>
    </source>
</evidence>
<dbReference type="GO" id="GO:0005669">
    <property type="term" value="C:transcription factor TFIID complex"/>
    <property type="evidence" value="ECO:0007669"/>
    <property type="project" value="TreeGrafter"/>
</dbReference>
<feature type="region of interest" description="Disordered" evidence="6">
    <location>
        <begin position="134"/>
        <end position="156"/>
    </location>
</feature>
<accession>A0AAV9ISU6</accession>
<reference evidence="7 8" key="1">
    <citation type="submission" date="2022-07" db="EMBL/GenBank/DDBJ databases">
        <title>Genome-wide signatures of adaptation to extreme environments.</title>
        <authorList>
            <person name="Cho C.H."/>
            <person name="Yoon H.S."/>
        </authorList>
    </citation>
    <scope>NUCLEOTIDE SEQUENCE [LARGE SCALE GENOMIC DNA]</scope>
    <source>
        <strain evidence="7 8">DBV 063 E5</strain>
    </source>
</reference>
<dbReference type="PRINTS" id="PR01443">
    <property type="entry name" value="TFIID30KDSUB"/>
</dbReference>
<dbReference type="GO" id="GO:1990841">
    <property type="term" value="F:promoter-specific chromatin binding"/>
    <property type="evidence" value="ECO:0007669"/>
    <property type="project" value="TreeGrafter"/>
</dbReference>
<evidence type="ECO:0000256" key="3">
    <source>
        <dbReference type="ARBA" id="ARBA00023163"/>
    </source>
</evidence>
<dbReference type="Proteomes" id="UP001301350">
    <property type="component" value="Unassembled WGS sequence"/>
</dbReference>
<evidence type="ECO:0000256" key="5">
    <source>
        <dbReference type="ARBA" id="ARBA00025730"/>
    </source>
</evidence>
<dbReference type="GO" id="GO:0006367">
    <property type="term" value="P:transcription initiation at RNA polymerase II promoter"/>
    <property type="evidence" value="ECO:0007669"/>
    <property type="project" value="TreeGrafter"/>
</dbReference>
<dbReference type="CDD" id="cd07982">
    <property type="entry name" value="HFD_TAF10"/>
    <property type="match status" value="1"/>
</dbReference>
<evidence type="ECO:0000313" key="7">
    <source>
        <dbReference type="EMBL" id="KAK4535314.1"/>
    </source>
</evidence>
<evidence type="ECO:0000256" key="4">
    <source>
        <dbReference type="ARBA" id="ARBA00023242"/>
    </source>
</evidence>
<dbReference type="EMBL" id="JANCYW010000004">
    <property type="protein sequence ID" value="KAK4535314.1"/>
    <property type="molecule type" value="Genomic_DNA"/>
</dbReference>
<evidence type="ECO:0000256" key="1">
    <source>
        <dbReference type="ARBA" id="ARBA00004123"/>
    </source>
</evidence>
<evidence type="ECO:0000313" key="8">
    <source>
        <dbReference type="Proteomes" id="UP001301350"/>
    </source>
</evidence>
<comment type="subcellular location">
    <subcellularLocation>
        <location evidence="1">Nucleus</location>
    </subcellularLocation>
</comment>
<dbReference type="InterPro" id="IPR003923">
    <property type="entry name" value="TAF10"/>
</dbReference>
<proteinExistence type="inferred from homology"/>
<keyword evidence="2" id="KW-0805">Transcription regulation</keyword>
<keyword evidence="8" id="KW-1185">Reference proteome</keyword>
<gene>
    <name evidence="7" type="ORF">CDCA_CDCA04G1339</name>
</gene>
<dbReference type="GO" id="GO:0016251">
    <property type="term" value="F:RNA polymerase II general transcription initiation factor activity"/>
    <property type="evidence" value="ECO:0007669"/>
    <property type="project" value="TreeGrafter"/>
</dbReference>
<name>A0AAV9ISU6_CYACA</name>
<evidence type="ECO:0008006" key="9">
    <source>
        <dbReference type="Google" id="ProtNLM"/>
    </source>
</evidence>
<evidence type="ECO:0000256" key="2">
    <source>
        <dbReference type="ARBA" id="ARBA00023015"/>
    </source>
</evidence>